<dbReference type="Proteomes" id="UP001244011">
    <property type="component" value="Unassembled WGS sequence"/>
</dbReference>
<dbReference type="GO" id="GO:0000329">
    <property type="term" value="C:fungal-type vacuole membrane"/>
    <property type="evidence" value="ECO:0007669"/>
    <property type="project" value="TreeGrafter"/>
</dbReference>
<keyword evidence="1" id="KW-0813">Transport</keyword>
<dbReference type="RefSeq" id="XP_060286247.1">
    <property type="nucleotide sequence ID" value="XM_060432166.1"/>
</dbReference>
<proteinExistence type="predicted"/>
<dbReference type="GO" id="GO:0016887">
    <property type="term" value="F:ATP hydrolysis activity"/>
    <property type="evidence" value="ECO:0007669"/>
    <property type="project" value="InterPro"/>
</dbReference>
<dbReference type="Pfam" id="PF00005">
    <property type="entry name" value="ABC_tran"/>
    <property type="match status" value="1"/>
</dbReference>
<accession>A0AAJ0C4K4</accession>
<keyword evidence="5" id="KW-0067">ATP-binding</keyword>
<dbReference type="InterPro" id="IPR050173">
    <property type="entry name" value="ABC_transporter_C-like"/>
</dbReference>
<protein>
    <recommendedName>
        <fullName evidence="10">ABC transmembrane type-1 domain-containing protein</fullName>
    </recommendedName>
</protein>
<sequence>MGSRWCWVLVLCGFALQQVASLGRNLWIKVWASRYDRQESETPPNARAKAAGKASSEIFERLLNSVLFAKFVLFDRPLGQSTNHLSKDEGVVAVSGVLLDQCVPDRGVGGYGRRDHPVGATGLAPIVVLAVNFLAYYYVTAVYINVARDLKHIESVARSPLYGREAMFTAQHDDLVDRLNQPYLLLWTSKQWLTLRIDVLSSIVAFSTAAFVLSKTGLIGAGAAGLVLTYAATFTDHMLWFVQIYAIIQQSLTSVERIKVSSAWTRHGAIRFHNFTARYAPHLEPPGERVAVVALLRALDPHPDGGSISIDGIDIADVSLPRLRGVAITVVPQDAQLFDGSVHANLDPLHQHDDAQLVAALRSLQHEHKPDWADLNWLAAELSHGERQLLCVGRGLLHGSLLLEIARARDGSSD</sequence>
<dbReference type="Gene3D" id="1.20.1560.10">
    <property type="entry name" value="ABC transporter type 1, transmembrane domain"/>
    <property type="match status" value="1"/>
</dbReference>
<dbReference type="Gene3D" id="3.40.50.300">
    <property type="entry name" value="P-loop containing nucleotide triphosphate hydrolases"/>
    <property type="match status" value="1"/>
</dbReference>
<dbReference type="InterPro" id="IPR036640">
    <property type="entry name" value="ABC1_TM_sf"/>
</dbReference>
<evidence type="ECO:0000313" key="11">
    <source>
        <dbReference type="EMBL" id="KAK1770034.1"/>
    </source>
</evidence>
<name>A0AAJ0C4K4_9PEZI</name>
<dbReference type="AlphaFoldDB" id="A0AAJ0C4K4"/>
<evidence type="ECO:0000256" key="3">
    <source>
        <dbReference type="ARBA" id="ARBA00022737"/>
    </source>
</evidence>
<feature type="domain" description="ABC transmembrane type-1" evidence="10">
    <location>
        <begin position="161"/>
        <end position="250"/>
    </location>
</feature>
<dbReference type="SUPFAM" id="SSF90123">
    <property type="entry name" value="ABC transporter transmembrane region"/>
    <property type="match status" value="1"/>
</dbReference>
<dbReference type="PANTHER" id="PTHR24223:SF353">
    <property type="entry name" value="ABC TRANSPORTER ATP-BINDING PROTEIN_PERMEASE VMR1-RELATED"/>
    <property type="match status" value="1"/>
</dbReference>
<dbReference type="EMBL" id="MU839001">
    <property type="protein sequence ID" value="KAK1770034.1"/>
    <property type="molecule type" value="Genomic_DNA"/>
</dbReference>
<keyword evidence="7 8" id="KW-0472">Membrane</keyword>
<keyword evidence="3" id="KW-0677">Repeat</keyword>
<evidence type="ECO:0000256" key="9">
    <source>
        <dbReference type="SAM" id="SignalP"/>
    </source>
</evidence>
<evidence type="ECO:0000256" key="8">
    <source>
        <dbReference type="SAM" id="Phobius"/>
    </source>
</evidence>
<dbReference type="SUPFAM" id="SSF52540">
    <property type="entry name" value="P-loop containing nucleoside triphosphate hydrolases"/>
    <property type="match status" value="1"/>
</dbReference>
<dbReference type="GO" id="GO:0005524">
    <property type="term" value="F:ATP binding"/>
    <property type="evidence" value="ECO:0007669"/>
    <property type="project" value="UniProtKB-KW"/>
</dbReference>
<evidence type="ECO:0000256" key="1">
    <source>
        <dbReference type="ARBA" id="ARBA00022448"/>
    </source>
</evidence>
<evidence type="ECO:0000313" key="12">
    <source>
        <dbReference type="Proteomes" id="UP001244011"/>
    </source>
</evidence>
<keyword evidence="12" id="KW-1185">Reference proteome</keyword>
<dbReference type="PANTHER" id="PTHR24223">
    <property type="entry name" value="ATP-BINDING CASSETTE SUB-FAMILY C"/>
    <property type="match status" value="1"/>
</dbReference>
<feature type="transmembrane region" description="Helical" evidence="8">
    <location>
        <begin position="219"/>
        <end position="242"/>
    </location>
</feature>
<dbReference type="GO" id="GO:0140359">
    <property type="term" value="F:ABC-type transporter activity"/>
    <property type="evidence" value="ECO:0007669"/>
    <property type="project" value="InterPro"/>
</dbReference>
<keyword evidence="9" id="KW-0732">Signal</keyword>
<evidence type="ECO:0000256" key="5">
    <source>
        <dbReference type="ARBA" id="ARBA00022840"/>
    </source>
</evidence>
<organism evidence="11 12">
    <name type="scientific">Phialemonium atrogriseum</name>
    <dbReference type="NCBI Taxonomy" id="1093897"/>
    <lineage>
        <taxon>Eukaryota</taxon>
        <taxon>Fungi</taxon>
        <taxon>Dikarya</taxon>
        <taxon>Ascomycota</taxon>
        <taxon>Pezizomycotina</taxon>
        <taxon>Sordariomycetes</taxon>
        <taxon>Sordariomycetidae</taxon>
        <taxon>Cephalothecales</taxon>
        <taxon>Cephalothecaceae</taxon>
        <taxon>Phialemonium</taxon>
    </lineage>
</organism>
<feature type="signal peptide" evidence="9">
    <location>
        <begin position="1"/>
        <end position="21"/>
    </location>
</feature>
<evidence type="ECO:0000256" key="6">
    <source>
        <dbReference type="ARBA" id="ARBA00022989"/>
    </source>
</evidence>
<evidence type="ECO:0000256" key="7">
    <source>
        <dbReference type="ARBA" id="ARBA00023136"/>
    </source>
</evidence>
<evidence type="ECO:0000256" key="2">
    <source>
        <dbReference type="ARBA" id="ARBA00022692"/>
    </source>
</evidence>
<evidence type="ECO:0000256" key="4">
    <source>
        <dbReference type="ARBA" id="ARBA00022741"/>
    </source>
</evidence>
<gene>
    <name evidence="11" type="ORF">QBC33DRAFT_603016</name>
</gene>
<evidence type="ECO:0000259" key="10">
    <source>
        <dbReference type="PROSITE" id="PS50929"/>
    </source>
</evidence>
<dbReference type="InterPro" id="IPR011527">
    <property type="entry name" value="ABC1_TM_dom"/>
</dbReference>
<keyword evidence="2 8" id="KW-0812">Transmembrane</keyword>
<feature type="transmembrane region" description="Helical" evidence="8">
    <location>
        <begin position="193"/>
        <end position="213"/>
    </location>
</feature>
<dbReference type="InterPro" id="IPR027417">
    <property type="entry name" value="P-loop_NTPase"/>
</dbReference>
<reference evidence="11" key="1">
    <citation type="submission" date="2023-06" db="EMBL/GenBank/DDBJ databases">
        <title>Genome-scale phylogeny and comparative genomics of the fungal order Sordariales.</title>
        <authorList>
            <consortium name="Lawrence Berkeley National Laboratory"/>
            <person name="Hensen N."/>
            <person name="Bonometti L."/>
            <person name="Westerberg I."/>
            <person name="Brannstrom I.O."/>
            <person name="Guillou S."/>
            <person name="Cros-Aarteil S."/>
            <person name="Calhoun S."/>
            <person name="Haridas S."/>
            <person name="Kuo A."/>
            <person name="Mondo S."/>
            <person name="Pangilinan J."/>
            <person name="Riley R."/>
            <person name="Labutti K."/>
            <person name="Andreopoulos B."/>
            <person name="Lipzen A."/>
            <person name="Chen C."/>
            <person name="Yanf M."/>
            <person name="Daum C."/>
            <person name="Ng V."/>
            <person name="Clum A."/>
            <person name="Steindorff A."/>
            <person name="Ohm R."/>
            <person name="Martin F."/>
            <person name="Silar P."/>
            <person name="Natvig D."/>
            <person name="Lalanne C."/>
            <person name="Gautier V."/>
            <person name="Ament-Velasquez S.L."/>
            <person name="Kruys A."/>
            <person name="Hutchinson M.I."/>
            <person name="Powell A.J."/>
            <person name="Barry K."/>
            <person name="Miller A.N."/>
            <person name="Grigoriev I.V."/>
            <person name="Debuchy R."/>
            <person name="Gladieux P."/>
            <person name="Thoren M.H."/>
            <person name="Johannesson H."/>
        </authorList>
    </citation>
    <scope>NUCLEOTIDE SEQUENCE</scope>
    <source>
        <strain evidence="11">8032-3</strain>
    </source>
</reference>
<comment type="caution">
    <text evidence="11">The sequence shown here is derived from an EMBL/GenBank/DDBJ whole genome shotgun (WGS) entry which is preliminary data.</text>
</comment>
<feature type="transmembrane region" description="Helical" evidence="8">
    <location>
        <begin position="123"/>
        <end position="144"/>
    </location>
</feature>
<feature type="chain" id="PRO_5042616276" description="ABC transmembrane type-1 domain-containing protein" evidence="9">
    <location>
        <begin position="22"/>
        <end position="414"/>
    </location>
</feature>
<keyword evidence="6 8" id="KW-1133">Transmembrane helix</keyword>
<dbReference type="GeneID" id="85315353"/>
<dbReference type="InterPro" id="IPR003439">
    <property type="entry name" value="ABC_transporter-like_ATP-bd"/>
</dbReference>
<dbReference type="PROSITE" id="PS50929">
    <property type="entry name" value="ABC_TM1F"/>
    <property type="match status" value="1"/>
</dbReference>
<keyword evidence="4" id="KW-0547">Nucleotide-binding</keyword>